<dbReference type="SUPFAM" id="SSF102114">
    <property type="entry name" value="Radical SAM enzymes"/>
    <property type="match status" value="1"/>
</dbReference>
<dbReference type="Gene3D" id="3.20.20.70">
    <property type="entry name" value="Aldolase class I"/>
    <property type="match status" value="1"/>
</dbReference>
<dbReference type="Pfam" id="PF04055">
    <property type="entry name" value="Radical_SAM"/>
    <property type="match status" value="1"/>
</dbReference>
<sequence length="326" mass="35955">MLDTKHLLTPSDFPQISRGRLHTLQVNLGYLCNLSCTHCHVNAGPRRTELMDRATVDLVIDYARQQGIGCVDLTGGAPEMNPHFRYLVQALRAQNIQVIDRCNLTILLEPGFESLGQFLAEQGVHIVASLPCYEPKNVAEQRGKGVYEQSVEALQMLNGFGYGKGEALKLDLVYNPNGAFLPPPQAALQADYKRALGDKYGIQFDELLTITNMPISRFGSVLQSKGEFGNYLSLLKESFSEHNLDNVMCKGLISIDWQGHVYDCDFNQMLEMPMRRNMADTIATDQSRLHLSELVGRNIEGDPIVVAEHCYGCTAGQGSSCGGALG</sequence>
<dbReference type="NCBIfam" id="TIGR04167">
    <property type="entry name" value="rSAM_SeCys"/>
    <property type="match status" value="1"/>
</dbReference>
<accession>A0A839UKV5</accession>
<evidence type="ECO:0000313" key="9">
    <source>
        <dbReference type="Proteomes" id="UP000559987"/>
    </source>
</evidence>
<keyword evidence="4" id="KW-0408">Iron</keyword>
<reference evidence="8 9" key="1">
    <citation type="submission" date="2020-08" db="EMBL/GenBank/DDBJ databases">
        <title>Genomic Encyclopedia of Type Strains, Phase III (KMG-III): the genomes of soil and plant-associated and newly described type strains.</title>
        <authorList>
            <person name="Whitman W."/>
        </authorList>
    </citation>
    <scope>NUCLEOTIDE SEQUENCE [LARGE SCALE GENOMIC DNA]</scope>
    <source>
        <strain evidence="8 9">CECT 8571</strain>
    </source>
</reference>
<evidence type="ECO:0000256" key="5">
    <source>
        <dbReference type="ARBA" id="ARBA00023014"/>
    </source>
</evidence>
<dbReference type="InterPro" id="IPR026351">
    <property type="entry name" value="rSAM_ArsS-like"/>
</dbReference>
<feature type="domain" description="Radical SAM core" evidence="6">
    <location>
        <begin position="27"/>
        <end position="162"/>
    </location>
</feature>
<dbReference type="AlphaFoldDB" id="A0A839UKV5"/>
<evidence type="ECO:0000256" key="3">
    <source>
        <dbReference type="ARBA" id="ARBA00022723"/>
    </source>
</evidence>
<dbReference type="PANTHER" id="PTHR43728">
    <property type="entry name" value="SLR0304 PROTEIN"/>
    <property type="match status" value="1"/>
</dbReference>
<dbReference type="InterPro" id="IPR058240">
    <property type="entry name" value="rSAM_sf"/>
</dbReference>
<feature type="domain" description="Arsenosugar biosynthesis radical SAM protein ArsS-like C-terminal" evidence="7">
    <location>
        <begin position="181"/>
        <end position="324"/>
    </location>
</feature>
<evidence type="ECO:0000256" key="1">
    <source>
        <dbReference type="ARBA" id="ARBA00001966"/>
    </source>
</evidence>
<proteinExistence type="predicted"/>
<evidence type="ECO:0000256" key="4">
    <source>
        <dbReference type="ARBA" id="ARBA00023004"/>
    </source>
</evidence>
<dbReference type="SFLD" id="SFLDG01067">
    <property type="entry name" value="SPASM/twitch_domain_containing"/>
    <property type="match status" value="1"/>
</dbReference>
<dbReference type="Proteomes" id="UP000559987">
    <property type="component" value="Unassembled WGS sequence"/>
</dbReference>
<comment type="caution">
    <text evidence="8">The sequence shown here is derived from an EMBL/GenBank/DDBJ whole genome shotgun (WGS) entry which is preliminary data.</text>
</comment>
<evidence type="ECO:0000259" key="6">
    <source>
        <dbReference type="Pfam" id="PF04055"/>
    </source>
</evidence>
<dbReference type="GO" id="GO:0003824">
    <property type="term" value="F:catalytic activity"/>
    <property type="evidence" value="ECO:0007669"/>
    <property type="project" value="InterPro"/>
</dbReference>
<dbReference type="InterPro" id="IPR024521">
    <property type="entry name" value="ArsS-like_C"/>
</dbReference>
<keyword evidence="2" id="KW-0949">S-adenosyl-L-methionine</keyword>
<keyword evidence="9" id="KW-1185">Reference proteome</keyword>
<gene>
    <name evidence="8" type="ORF">FHS30_001656</name>
</gene>
<evidence type="ECO:0000259" key="7">
    <source>
        <dbReference type="Pfam" id="PF12345"/>
    </source>
</evidence>
<dbReference type="PANTHER" id="PTHR43728:SF1">
    <property type="entry name" value="FE-S OXIDOREDUCTASE"/>
    <property type="match status" value="1"/>
</dbReference>
<organism evidence="8 9">
    <name type="scientific">Simiduia aestuariiviva</name>
    <dbReference type="NCBI Taxonomy" id="1510459"/>
    <lineage>
        <taxon>Bacteria</taxon>
        <taxon>Pseudomonadati</taxon>
        <taxon>Pseudomonadota</taxon>
        <taxon>Gammaproteobacteria</taxon>
        <taxon>Cellvibrionales</taxon>
        <taxon>Cellvibrionaceae</taxon>
        <taxon>Simiduia</taxon>
    </lineage>
</organism>
<dbReference type="InterPro" id="IPR007197">
    <property type="entry name" value="rSAM"/>
</dbReference>
<dbReference type="GO" id="GO:0051536">
    <property type="term" value="F:iron-sulfur cluster binding"/>
    <property type="evidence" value="ECO:0007669"/>
    <property type="project" value="UniProtKB-KW"/>
</dbReference>
<dbReference type="CDD" id="cd01335">
    <property type="entry name" value="Radical_SAM"/>
    <property type="match status" value="1"/>
</dbReference>
<dbReference type="SFLD" id="SFLDS00029">
    <property type="entry name" value="Radical_SAM"/>
    <property type="match status" value="1"/>
</dbReference>
<protein>
    <submittedName>
        <fullName evidence="8">Radical SAM/Cys-rich protein</fullName>
    </submittedName>
</protein>
<comment type="cofactor">
    <cofactor evidence="1">
        <name>[4Fe-4S] cluster</name>
        <dbReference type="ChEBI" id="CHEBI:49883"/>
    </cofactor>
</comment>
<dbReference type="InterPro" id="IPR013785">
    <property type="entry name" value="Aldolase_TIM"/>
</dbReference>
<dbReference type="RefSeq" id="WP_183909950.1">
    <property type="nucleotide sequence ID" value="NZ_JACHXZ010000002.1"/>
</dbReference>
<keyword evidence="5" id="KW-0411">Iron-sulfur</keyword>
<dbReference type="EMBL" id="JACHXZ010000002">
    <property type="protein sequence ID" value="MBB3168472.1"/>
    <property type="molecule type" value="Genomic_DNA"/>
</dbReference>
<evidence type="ECO:0000313" key="8">
    <source>
        <dbReference type="EMBL" id="MBB3168472.1"/>
    </source>
</evidence>
<keyword evidence="3" id="KW-0479">Metal-binding</keyword>
<evidence type="ECO:0000256" key="2">
    <source>
        <dbReference type="ARBA" id="ARBA00022691"/>
    </source>
</evidence>
<dbReference type="Pfam" id="PF12345">
    <property type="entry name" value="DUF3641"/>
    <property type="match status" value="1"/>
</dbReference>
<name>A0A839UKV5_9GAMM</name>
<dbReference type="GO" id="GO:0046872">
    <property type="term" value="F:metal ion binding"/>
    <property type="evidence" value="ECO:0007669"/>
    <property type="project" value="UniProtKB-KW"/>
</dbReference>